<dbReference type="Gene3D" id="3.40.50.1010">
    <property type="entry name" value="5'-nuclease"/>
    <property type="match status" value="1"/>
</dbReference>
<dbReference type="Pfam" id="PF02562">
    <property type="entry name" value="PhoH"/>
    <property type="match status" value="1"/>
</dbReference>
<gene>
    <name evidence="7" type="ORF">CEJ42_02170</name>
</gene>
<feature type="region of interest" description="Disordered" evidence="5">
    <location>
        <begin position="50"/>
        <end position="76"/>
    </location>
</feature>
<dbReference type="AlphaFoldDB" id="A0A246WWJ4"/>
<dbReference type="FunFam" id="3.40.50.300:FF:000013">
    <property type="entry name" value="PhoH family ATPase"/>
    <property type="match status" value="1"/>
</dbReference>
<proteinExistence type="inferred from homology"/>
<dbReference type="CDD" id="cd09883">
    <property type="entry name" value="PIN_VapC_PhoHL-ATPase"/>
    <property type="match status" value="1"/>
</dbReference>
<evidence type="ECO:0000259" key="6">
    <source>
        <dbReference type="SMART" id="SM00670"/>
    </source>
</evidence>
<dbReference type="InterPro" id="IPR029060">
    <property type="entry name" value="PIN-like_dom_sf"/>
</dbReference>
<dbReference type="Proteomes" id="UP000197596">
    <property type="component" value="Unassembled WGS sequence"/>
</dbReference>
<dbReference type="SUPFAM" id="SSF88723">
    <property type="entry name" value="PIN domain-like"/>
    <property type="match status" value="1"/>
</dbReference>
<dbReference type="EMBL" id="NJGU01000001">
    <property type="protein sequence ID" value="OWY31447.1"/>
    <property type="molecule type" value="Genomic_DNA"/>
</dbReference>
<evidence type="ECO:0000256" key="5">
    <source>
        <dbReference type="SAM" id="MobiDB-lite"/>
    </source>
</evidence>
<dbReference type="SMART" id="SM00670">
    <property type="entry name" value="PINc"/>
    <property type="match status" value="1"/>
</dbReference>
<sequence length="553" mass="60914">MLSPEDYPKAERNKPVKPNITLVETPAPAKTEAVAVAAVAVPVAKVAEPRARVPGKSALTEKPKAAPKSAETRAKSTTSRIADKLGVSKLFVLDTNVLMHDPTSLFRFEEHDVYLPMVTLEELDNHKKGMSEVARNARQISRSLDALVSDIAEDAIDLGIPLAKLGNKDAKGRLYFQTKLQNAALPEGLPEGKADNQILGVVRALDQQYPDRPVVLVSKDINMRLKARAIGLPAEDYFNDHVLEDTDLLYSGIQQLPDDFWNKHGKGMESWQESRHGTSFTYYRVTGPYVPSLLVNQFVFIEPKNGEPPFYGQVTQINGKTAVLQTLRDYGHSKNSVWGITARNREQNFALNLLMNPECDFVTLLGQAGTGKTLLALAAGLAQVLETKLYNEIIVTRVTVPVGEDIGFLPGTEEEKMGPWMGAFDDNLEVLNKSDGDAGEWGRAATQDLIRSRIKIKSLNFMRGRTFVNKFLIIDEAQNLTPKQMKTLVTRAGPGTKIICLGNIAQIDTPYLTEGSSGLTYVVDRFKGWSHSGHVTLARGERSRLADHASDVL</sequence>
<dbReference type="InterPro" id="IPR003714">
    <property type="entry name" value="PhoH"/>
</dbReference>
<protein>
    <submittedName>
        <fullName evidence="7">Ribonuclease</fullName>
    </submittedName>
</protein>
<dbReference type="GO" id="GO:0005829">
    <property type="term" value="C:cytosol"/>
    <property type="evidence" value="ECO:0007669"/>
    <property type="project" value="TreeGrafter"/>
</dbReference>
<feature type="domain" description="PIN" evidence="6">
    <location>
        <begin position="89"/>
        <end position="225"/>
    </location>
</feature>
<comment type="similarity">
    <text evidence="4">In the N-terminal section; belongs to the PINc/VapC protein family.</text>
</comment>
<name>A0A246WWJ4_9BURK</name>
<accession>A0A246WWJ4</accession>
<dbReference type="GO" id="GO:0005524">
    <property type="term" value="F:ATP binding"/>
    <property type="evidence" value="ECO:0007669"/>
    <property type="project" value="UniProtKB-KW"/>
</dbReference>
<evidence type="ECO:0000313" key="8">
    <source>
        <dbReference type="Proteomes" id="UP000197596"/>
    </source>
</evidence>
<feature type="compositionally biased region" description="Basic and acidic residues" evidence="5">
    <location>
        <begin position="59"/>
        <end position="74"/>
    </location>
</feature>
<keyword evidence="3" id="KW-0067">ATP-binding</keyword>
<dbReference type="Pfam" id="PF13638">
    <property type="entry name" value="PIN_4"/>
    <property type="match status" value="1"/>
</dbReference>
<evidence type="ECO:0000256" key="1">
    <source>
        <dbReference type="ARBA" id="ARBA00010393"/>
    </source>
</evidence>
<evidence type="ECO:0000313" key="7">
    <source>
        <dbReference type="EMBL" id="OWY31447.1"/>
    </source>
</evidence>
<dbReference type="SUPFAM" id="SSF52540">
    <property type="entry name" value="P-loop containing nucleoside triphosphate hydrolases"/>
    <property type="match status" value="1"/>
</dbReference>
<reference evidence="7 8" key="1">
    <citation type="submission" date="2017-06" db="EMBL/GenBank/DDBJ databases">
        <title>Herbaspirillum phytohormonus sp. nov., isolated from the root nodule of Robinia pseudoacacia in lead-zinc mine.</title>
        <authorList>
            <person name="Fan M."/>
            <person name="Lin Y."/>
        </authorList>
    </citation>
    <scope>NUCLEOTIDE SEQUENCE [LARGE SCALE GENOMIC DNA]</scope>
    <source>
        <strain evidence="7 8">HZ10</strain>
    </source>
</reference>
<evidence type="ECO:0000256" key="2">
    <source>
        <dbReference type="ARBA" id="ARBA00022741"/>
    </source>
</evidence>
<comment type="similarity">
    <text evidence="1">Belongs to the PhoH family.</text>
</comment>
<evidence type="ECO:0000256" key="3">
    <source>
        <dbReference type="ARBA" id="ARBA00022840"/>
    </source>
</evidence>
<keyword evidence="2" id="KW-0547">Nucleotide-binding</keyword>
<comment type="caution">
    <text evidence="7">The sequence shown here is derived from an EMBL/GenBank/DDBJ whole genome shotgun (WGS) entry which is preliminary data.</text>
</comment>
<dbReference type="PANTHER" id="PTHR30473:SF2">
    <property type="entry name" value="PIN DOMAIN-CONTAINING PROTEIN"/>
    <property type="match status" value="1"/>
</dbReference>
<dbReference type="InterPro" id="IPR027417">
    <property type="entry name" value="P-loop_NTPase"/>
</dbReference>
<dbReference type="InterPro" id="IPR002716">
    <property type="entry name" value="PIN_dom"/>
</dbReference>
<evidence type="ECO:0000256" key="4">
    <source>
        <dbReference type="ARBA" id="ARBA00046345"/>
    </source>
</evidence>
<dbReference type="InterPro" id="IPR051451">
    <property type="entry name" value="PhoH2-like"/>
</dbReference>
<organism evidence="7 8">
    <name type="scientific">Herbaspirillum robiniae</name>
    <dbReference type="NCBI Taxonomy" id="2014887"/>
    <lineage>
        <taxon>Bacteria</taxon>
        <taxon>Pseudomonadati</taxon>
        <taxon>Pseudomonadota</taxon>
        <taxon>Betaproteobacteria</taxon>
        <taxon>Burkholderiales</taxon>
        <taxon>Oxalobacteraceae</taxon>
        <taxon>Herbaspirillum</taxon>
    </lineage>
</organism>
<dbReference type="Gene3D" id="3.40.50.300">
    <property type="entry name" value="P-loop containing nucleotide triphosphate hydrolases"/>
    <property type="match status" value="1"/>
</dbReference>
<dbReference type="PANTHER" id="PTHR30473">
    <property type="entry name" value="PROTEIN PHOH"/>
    <property type="match status" value="1"/>
</dbReference>